<dbReference type="PANTHER" id="PTHR33706">
    <property type="entry name" value="MORN VARIANT REPEAT PROTEIN"/>
    <property type="match status" value="1"/>
</dbReference>
<dbReference type="EMBL" id="GDID01005591">
    <property type="protein sequence ID" value="JAP91015.1"/>
    <property type="molecule type" value="Transcribed_RNA"/>
</dbReference>
<name>A0A146K575_9EUKA</name>
<feature type="non-terminal residue" evidence="1">
    <location>
        <position position="571"/>
    </location>
</feature>
<accession>A0A146K575</accession>
<feature type="non-terminal residue" evidence="1">
    <location>
        <position position="1"/>
    </location>
</feature>
<organism evidence="1">
    <name type="scientific">Trepomonas sp. PC1</name>
    <dbReference type="NCBI Taxonomy" id="1076344"/>
    <lineage>
        <taxon>Eukaryota</taxon>
        <taxon>Metamonada</taxon>
        <taxon>Diplomonadida</taxon>
        <taxon>Hexamitidae</taxon>
        <taxon>Hexamitinae</taxon>
        <taxon>Trepomonas</taxon>
    </lineage>
</organism>
<dbReference type="Gene3D" id="2.20.110.10">
    <property type="entry name" value="Histone H3 K4-specific methyltransferase SET7/9 N-terminal domain"/>
    <property type="match status" value="3"/>
</dbReference>
<dbReference type="PANTHER" id="PTHR33706:SF1">
    <property type="entry name" value="TPR REPEAT PROTEIN"/>
    <property type="match status" value="1"/>
</dbReference>
<dbReference type="SUPFAM" id="SSF82185">
    <property type="entry name" value="Histone H3 K4-specific methyltransferase SET7/9 N-terminal domain"/>
    <property type="match status" value="2"/>
</dbReference>
<sequence>EIAKDNSDQQIKIEEGKKVDGKKQGHFKVIFWNDDVFEGSYENDLKQGIWTEKYASGNTFIGSFKDDLEDGIWKLQYHNGAQASGYYTQGIQSGQWTVKFPNEAMLTGNFDNNQKTGIWSLTRDKITYYCDHSKDTNEDIFQSSDQSGRFSMGMKQGLWRHVHPCFTQYAFYFNDYLDGTSFQIYEDHIVTSLYKNNLLLRQYTLKDAQFVPDGVGCLIQNQKQGFWREIQANNWEEGEYINGERVGEWAFNVDGQLTYKKYQLANSVLISFWDQKGQLQNGRKVGFWEEQHGDEVHKGSYMNGIRVGTWLIESKNLFSRGEFVDSKRNGLWEVKSAELTQKGSYEDDERVGEWVEEGVDFTQSGSYKSDEKHGLWVLKHKNGYLQKQTWDFGFRNGDWVTTFQNSVLIEKYEENVLRAKFIKFEGKVYNFDFKQLTYASEDSTGNFLNGLQHDLWVYKIQNGYKKYITLHKGLKNGVLLVQTEQFKFQVQIFIQNQELEAYESNFSVFSTFGQLCGLSRNKVKIGYWVELKQDGLEFGKLKGDQKDGEWVCMQNDMLIRKQYANGDIMSI</sequence>
<dbReference type="AlphaFoldDB" id="A0A146K575"/>
<reference evidence="1" key="1">
    <citation type="submission" date="2015-07" db="EMBL/GenBank/DDBJ databases">
        <title>Adaptation to a free-living lifestyle via gene acquisitions in the diplomonad Trepomonas sp. PC1.</title>
        <authorList>
            <person name="Xu F."/>
            <person name="Jerlstrom-Hultqvist J."/>
            <person name="Kolisko M."/>
            <person name="Simpson A.G.B."/>
            <person name="Roger A.J."/>
            <person name="Svard S.G."/>
            <person name="Andersson J.O."/>
        </authorList>
    </citation>
    <scope>NUCLEOTIDE SEQUENCE</scope>
    <source>
        <strain evidence="1">PC1</strain>
    </source>
</reference>
<evidence type="ECO:0000313" key="1">
    <source>
        <dbReference type="EMBL" id="JAP91015.1"/>
    </source>
</evidence>
<gene>
    <name evidence="1" type="ORF">TPC1_17496</name>
</gene>
<proteinExistence type="predicted"/>
<evidence type="ECO:0008006" key="2">
    <source>
        <dbReference type="Google" id="ProtNLM"/>
    </source>
</evidence>
<protein>
    <recommendedName>
        <fullName evidence="2">Membrane occupation and recognition nexus (Morn) repeat protein</fullName>
    </recommendedName>
</protein>